<evidence type="ECO:0000313" key="2">
    <source>
        <dbReference type="EMBL" id="TDS76835.1"/>
    </source>
</evidence>
<dbReference type="GO" id="GO:0016990">
    <property type="term" value="F:arginine deiminase activity"/>
    <property type="evidence" value="ECO:0007669"/>
    <property type="project" value="TreeGrafter"/>
</dbReference>
<dbReference type="GO" id="GO:0019546">
    <property type="term" value="P:L-arginine deiminase pathway"/>
    <property type="evidence" value="ECO:0007669"/>
    <property type="project" value="TreeGrafter"/>
</dbReference>
<dbReference type="SUPFAM" id="SSF55909">
    <property type="entry name" value="Pentein"/>
    <property type="match status" value="1"/>
</dbReference>
<dbReference type="AlphaFoldDB" id="A0A4R7FKF6"/>
<keyword evidence="3" id="KW-1185">Reference proteome</keyword>
<dbReference type="PANTHER" id="PTHR47271">
    <property type="entry name" value="ARGININE DEIMINASE"/>
    <property type="match status" value="1"/>
</dbReference>
<gene>
    <name evidence="2" type="ORF">CLV52_1773</name>
</gene>
<dbReference type="Proteomes" id="UP000295344">
    <property type="component" value="Unassembled WGS sequence"/>
</dbReference>
<dbReference type="OrthoDB" id="3266379at2"/>
<dbReference type="Pfam" id="PF02274">
    <property type="entry name" value="ADI"/>
    <property type="match status" value="1"/>
</dbReference>
<dbReference type="PANTHER" id="PTHR47271:SF2">
    <property type="entry name" value="ARGININE DEIMINASE"/>
    <property type="match status" value="1"/>
</dbReference>
<dbReference type="EMBL" id="SOAM01000002">
    <property type="protein sequence ID" value="TDS76835.1"/>
    <property type="molecule type" value="Genomic_DNA"/>
</dbReference>
<evidence type="ECO:0000313" key="3">
    <source>
        <dbReference type="Proteomes" id="UP000295344"/>
    </source>
</evidence>
<feature type="region of interest" description="Disordered" evidence="1">
    <location>
        <begin position="1"/>
        <end position="25"/>
    </location>
</feature>
<comment type="caution">
    <text evidence="2">The sequence shown here is derived from an EMBL/GenBank/DDBJ whole genome shotgun (WGS) entry which is preliminary data.</text>
</comment>
<evidence type="ECO:0000256" key="1">
    <source>
        <dbReference type="SAM" id="MobiDB-lite"/>
    </source>
</evidence>
<name>A0A4R7FKF6_9MICO</name>
<dbReference type="RefSeq" id="WP_133765985.1">
    <property type="nucleotide sequence ID" value="NZ_BAAARP010000002.1"/>
</dbReference>
<accession>A0A4R7FKF6</accession>
<dbReference type="Gene3D" id="3.75.10.10">
    <property type="entry name" value="L-arginine/glycine Amidinotransferase, Chain A"/>
    <property type="match status" value="1"/>
</dbReference>
<reference evidence="2 3" key="1">
    <citation type="submission" date="2019-03" db="EMBL/GenBank/DDBJ databases">
        <title>Genomic Encyclopedia of Archaeal and Bacterial Type Strains, Phase II (KMG-II): from individual species to whole genera.</title>
        <authorList>
            <person name="Goeker M."/>
        </authorList>
    </citation>
    <scope>NUCLEOTIDE SEQUENCE [LARGE SCALE GENOMIC DNA]</scope>
    <source>
        <strain evidence="2 3">DSM 24782</strain>
    </source>
</reference>
<proteinExistence type="predicted"/>
<organism evidence="2 3">
    <name type="scientific">Amnibacterium kyonggiense</name>
    <dbReference type="NCBI Taxonomy" id="595671"/>
    <lineage>
        <taxon>Bacteria</taxon>
        <taxon>Bacillati</taxon>
        <taxon>Actinomycetota</taxon>
        <taxon>Actinomycetes</taxon>
        <taxon>Micrococcales</taxon>
        <taxon>Microbacteriaceae</taxon>
        <taxon>Amnibacterium</taxon>
    </lineage>
</organism>
<protein>
    <submittedName>
        <fullName evidence="2">Arginine deiminase</fullName>
    </submittedName>
</protein>
<sequence length="417" mass="44684">MRTTEAASPRPAPPGLMTAEGGDRSLRPFTGTEAGVHSEIGVLRAAMLDTAVRHPALGERSVDALAAALHDRGIRVLGLRDLLVDLLGSLDARRGLVSAVVDAAATTPVAARRLRRLLLDLEPEAAVRALQAGLPARDWDRVHSPSDRDRFLLPPLPTARSLRSTAVVAGRRILPALPGPGQTEARRSVALTSTIQRLHPALLSLRPIRYRADPDLRRSAAQLDGDDVLLVDDAVVVGIGHRSSAHGARQLARTLLELDVVRAVVVVTLPRDPLLDRLDRVVGVVDDGVAVVHAAAVRDDLRTWTLRLDPHGRLTAADPVAFRDVLGPVLGIGRPIVLTGGVGPADLLPLEPGALLTSAGPDDPAVRMLRRRDVEVCRIEGAMSPAGGIRRLVQPVQRDRVRSVDRTDQEQDRAVRS</sequence>